<dbReference type="EMBL" id="GL541739">
    <property type="protein sequence ID" value="KDE03448.1"/>
    <property type="molecule type" value="Genomic_DNA"/>
</dbReference>
<dbReference type="Proteomes" id="UP000017200">
    <property type="component" value="Unassembled WGS sequence"/>
</dbReference>
<name>U5HG39_USTV1</name>
<dbReference type="InterPro" id="IPR013785">
    <property type="entry name" value="Aldolase_TIM"/>
</dbReference>
<comment type="similarity">
    <text evidence="2">Belongs to the glycosyl hydrolases 36 family.</text>
</comment>
<reference evidence="6" key="2">
    <citation type="submission" date="2010-11" db="EMBL/GenBank/DDBJ databases">
        <authorList>
            <consortium name="The Broad Institute Genome Sequencing Platform"/>
            <person name="Earl A."/>
            <person name="Ward D."/>
            <person name="Feldgarden M."/>
            <person name="Gevers D."/>
            <person name="Butler R."/>
            <person name="Young S.K."/>
            <person name="Zeng Q."/>
            <person name="Gargeya S."/>
            <person name="Fitzgerald M."/>
            <person name="Haas B."/>
            <person name="Abouelleil A."/>
            <person name="Alvarado L."/>
            <person name="Arachchi H.M."/>
            <person name="Berlin A."/>
            <person name="Brown A."/>
            <person name="Chapman S.B."/>
            <person name="Chen Z."/>
            <person name="Dunbar C."/>
            <person name="Freedman E."/>
            <person name="Gearin G."/>
            <person name="Gellesch M."/>
            <person name="Goldberg J."/>
            <person name="Griggs A."/>
            <person name="Gujja S."/>
            <person name="Heilman E."/>
            <person name="Heiman D."/>
            <person name="Howarth C."/>
            <person name="Larson L."/>
            <person name="Lui A."/>
            <person name="MacDonald P.J.P."/>
            <person name="Mehta T."/>
            <person name="Montmayeur A."/>
            <person name="Murphy C."/>
            <person name="Neiman D."/>
            <person name="Pearson M."/>
            <person name="Priest M."/>
            <person name="Roberts A."/>
            <person name="Saif S."/>
            <person name="Shea T."/>
            <person name="Shenoy N."/>
            <person name="Sisk P."/>
            <person name="Stolte C."/>
            <person name="Sykes S."/>
            <person name="White J."/>
            <person name="Yandava C."/>
            <person name="Wortman J."/>
            <person name="Nusbaum C."/>
            <person name="Birren B."/>
        </authorList>
    </citation>
    <scope>NUCLEOTIDE SEQUENCE</scope>
    <source>
        <strain evidence="6">P1A1 Lamole</strain>
    </source>
</reference>
<feature type="compositionally biased region" description="Polar residues" evidence="5">
    <location>
        <begin position="17"/>
        <end position="26"/>
    </location>
</feature>
<evidence type="ECO:0000313" key="6">
    <source>
        <dbReference type="EMBL" id="KDE03448.1"/>
    </source>
</evidence>
<dbReference type="InterPro" id="IPR017853">
    <property type="entry name" value="GH"/>
</dbReference>
<dbReference type="AlphaFoldDB" id="U5HG39"/>
<dbReference type="InParanoid" id="U5HG39"/>
<comment type="catalytic activity">
    <reaction evidence="4">
        <text>alpha-D-galactosyl-(1-&gt;3)-1D-myo-inositol + sucrose = raffinose + myo-inositol</text>
        <dbReference type="Rhea" id="RHEA:20161"/>
        <dbReference type="ChEBI" id="CHEBI:16634"/>
        <dbReference type="ChEBI" id="CHEBI:17268"/>
        <dbReference type="ChEBI" id="CHEBI:17505"/>
        <dbReference type="ChEBI" id="CHEBI:17992"/>
        <dbReference type="EC" id="2.4.1.82"/>
    </reaction>
</comment>
<evidence type="ECO:0000256" key="4">
    <source>
        <dbReference type="ARBA" id="ARBA00049426"/>
    </source>
</evidence>
<keyword evidence="8" id="KW-1185">Reference proteome</keyword>
<dbReference type="EnsemblFungi" id="MVLG_06060T0">
    <property type="protein sequence ID" value="MVLG_06060T0"/>
    <property type="gene ID" value="MVLG_06060"/>
</dbReference>
<dbReference type="Pfam" id="PF05691">
    <property type="entry name" value="Raffinose_syn"/>
    <property type="match status" value="1"/>
</dbReference>
<dbReference type="EMBL" id="AEIJ01000676">
    <property type="status" value="NOT_ANNOTATED_CDS"/>
    <property type="molecule type" value="Genomic_DNA"/>
</dbReference>
<dbReference type="OrthoDB" id="4664297at2759"/>
<comment type="catalytic activity">
    <reaction evidence="1">
        <text>Hydrolysis of terminal, non-reducing alpha-D-galactose residues in alpha-D-galactosides, including galactose oligosaccharides, galactomannans and galactolipids.</text>
        <dbReference type="EC" id="3.2.1.22"/>
    </reaction>
</comment>
<proteinExistence type="inferred from homology"/>
<evidence type="ECO:0008006" key="9">
    <source>
        <dbReference type="Google" id="ProtNLM"/>
    </source>
</evidence>
<dbReference type="SUPFAM" id="SSF51445">
    <property type="entry name" value="(Trans)glycosidases"/>
    <property type="match status" value="1"/>
</dbReference>
<organism evidence="6">
    <name type="scientific">Microbotryum lychnidis-dioicae (strain p1A1 Lamole / MvSl-1064)</name>
    <name type="common">Anther smut fungus</name>
    <dbReference type="NCBI Taxonomy" id="683840"/>
    <lineage>
        <taxon>Eukaryota</taxon>
        <taxon>Fungi</taxon>
        <taxon>Dikarya</taxon>
        <taxon>Basidiomycota</taxon>
        <taxon>Pucciniomycotina</taxon>
        <taxon>Microbotryomycetes</taxon>
        <taxon>Microbotryales</taxon>
        <taxon>Microbotryaceae</taxon>
        <taxon>Microbotryum</taxon>
    </lineage>
</organism>
<accession>U5HG39</accession>
<dbReference type="GO" id="GO:0004557">
    <property type="term" value="F:alpha-galactosidase activity"/>
    <property type="evidence" value="ECO:0007669"/>
    <property type="project" value="UniProtKB-EC"/>
</dbReference>
<dbReference type="Gene3D" id="3.20.20.70">
    <property type="entry name" value="Aldolase class I"/>
    <property type="match status" value="1"/>
</dbReference>
<evidence type="ECO:0000256" key="5">
    <source>
        <dbReference type="SAM" id="MobiDB-lite"/>
    </source>
</evidence>
<sequence length="1098" mass="120115">MYEQLQATSCRPRRSAESSFKASKTTLGHAPGRGRFGLVASESVRDPLVAEEVRVPRSIKGLQRGLHRHLRVDFRGGRENSNKLEHLIGKKMSFTPALGATEVVGLSADTKAFYFTYTGSRSSPGIPEVWTNLSGAWTSLAFATVPSPSSTEAQADVHVASFDLSDATLGKYEFTYRKRHAESEYEWLGASGANGTIEIVSTSATAPRSRRKVELKTFALQDGESNAIESFDLDIAAQDWCEGVVWERSERIWFLTRQLHSGSPISSLSTEFEGQLLFLRGKSTSESPTPPILVLFPFTTDQVMSTIRGGEDKVWLRCMRDTGAPGVQGHVVVGRGVDGDLEKLVAECVKVAENTLTGDLDQAMVKAPKEAEPSQGVRVCTWNALGYQAYKLSDVLKWLDVLLSPSTSSPLFAASLDTVLLDDGWQDIKQAPGRPGRTQQTLHSFGVRSTWYDVASDARQSSTSNTSPSDLAASSELADAVKQIKAKGIQRVGVWMTIAGYWDGLEPHGPMARYDLQRWNLHSDYWDEAITLWYVPSIGRLEDYYGDYFKSLKAAGVDFVKVDDQAHPDYLVSGGTDDVGDLRHAMHRAMRKMSNEVFGDGTTIHCMAGSPRIWGGALALRKFNDTKSLIRNSDDYYPDQDGSHRWHIFLNGMNAILTRALEFVPDFDMGEELHPWGQDYHVPFRSFSPAPTYSTDLMTRPLHPQKGWSAALAKTKQGGAGLVKTTNRVGAGLEGRLNDDVMGEGVGQAFVVALAFPEAQGAHLGAWNTRSNEAHAFTSINSNDVVEALGPLKATAPVALYVAGHDWASWISPRNLVLTQRSCATPLITINVEAKQSQMVTVAQSYTVDGIKIACLGLTDKTTGLAAIKEIAVVQGLLSTLKTASTSKAAPPSTKTCSDLVASSASNEPRSRTFPRPSNHSRLASILTYFISTSTVDAKIRPHDQIVGFGRDLLYRPLATLWTELRAWMGFSFAVVLWTLGAFPSGSGSRSIKASAKSSVIAESKASETRETPSVFPVDQDRLRITLGYASSHIGFFVDQSERLVFVLDGERIDEQWIEKGEKTEEGQLVDVNLEGCWTAMGAPTGSEWVVEVGQERI</sequence>
<keyword evidence="3" id="KW-0119">Carbohydrate metabolism</keyword>
<gene>
    <name evidence="6" type="ORF">MVLG_06060</name>
</gene>
<dbReference type="PANTHER" id="PTHR31268:SF32">
    <property type="entry name" value="GALACTINOL--SUCROSE GALACTOSYLTRANSFERASE 2-RELATED"/>
    <property type="match status" value="1"/>
</dbReference>
<protein>
    <recommendedName>
        <fullName evidence="9">Alpha-galactosidase</fullName>
    </recommendedName>
</protein>
<evidence type="ECO:0000256" key="1">
    <source>
        <dbReference type="ARBA" id="ARBA00001255"/>
    </source>
</evidence>
<reference evidence="8" key="1">
    <citation type="submission" date="2010-11" db="EMBL/GenBank/DDBJ databases">
        <title>The genome sequence of Microbotryum violaceum strain p1A1 Lamole.</title>
        <authorList>
            <person name="Cuomo C."/>
            <person name="Perlin M."/>
            <person name="Young S.K."/>
            <person name="Zeng Q."/>
            <person name="Gargeya S."/>
            <person name="Alvarado L."/>
            <person name="Berlin A."/>
            <person name="Chapman S.B."/>
            <person name="Chen Z."/>
            <person name="Freedman E."/>
            <person name="Gellesch M."/>
            <person name="Goldberg J."/>
            <person name="Griggs A."/>
            <person name="Gujja S."/>
            <person name="Heilman E."/>
            <person name="Heiman D."/>
            <person name="Howarth C."/>
            <person name="Mehta T."/>
            <person name="Neiman D."/>
            <person name="Pearson M."/>
            <person name="Roberts A."/>
            <person name="Saif S."/>
            <person name="Shea T."/>
            <person name="Shenoy N."/>
            <person name="Sisk P."/>
            <person name="Stolte C."/>
            <person name="Sykes S."/>
            <person name="White J."/>
            <person name="Yandava C."/>
            <person name="Haas B."/>
            <person name="Nusbaum C."/>
            <person name="Birren B."/>
        </authorList>
    </citation>
    <scope>NUCLEOTIDE SEQUENCE [LARGE SCALE GENOMIC DNA]</scope>
    <source>
        <strain evidence="8">p1A1 Lamole</strain>
    </source>
</reference>
<evidence type="ECO:0000313" key="8">
    <source>
        <dbReference type="Proteomes" id="UP000017200"/>
    </source>
</evidence>
<evidence type="ECO:0000313" key="7">
    <source>
        <dbReference type="EnsemblFungi" id="MVLG_06060T0"/>
    </source>
</evidence>
<dbReference type="InterPro" id="IPR008811">
    <property type="entry name" value="Glycosyl_hydrolases_36"/>
</dbReference>
<feature type="region of interest" description="Disordered" evidence="5">
    <location>
        <begin position="1"/>
        <end position="28"/>
    </location>
</feature>
<evidence type="ECO:0000256" key="3">
    <source>
        <dbReference type="ARBA" id="ARBA00023277"/>
    </source>
</evidence>
<reference evidence="6 8" key="3">
    <citation type="journal article" date="2015" name="BMC Genomics">
        <title>Sex and parasites: genomic and transcriptomic analysis of Microbotryum lychnidis-dioicae, the biotrophic and plant-castrating anther smut fungus.</title>
        <authorList>
            <person name="Perlin M.H."/>
            <person name="Amselem J."/>
            <person name="Fontanillas E."/>
            <person name="Toh S.S."/>
            <person name="Chen Z."/>
            <person name="Goldberg J."/>
            <person name="Duplessis S."/>
            <person name="Henrissat B."/>
            <person name="Young S."/>
            <person name="Zeng Q."/>
            <person name="Aguileta G."/>
            <person name="Petit E."/>
            <person name="Badouin H."/>
            <person name="Andrews J."/>
            <person name="Razeeq D."/>
            <person name="Gabaldon T."/>
            <person name="Quesneville H."/>
            <person name="Giraud T."/>
            <person name="Hood M.E."/>
            <person name="Schultz D.J."/>
            <person name="Cuomo C.A."/>
        </authorList>
    </citation>
    <scope>NUCLEOTIDE SEQUENCE [LARGE SCALE GENOMIC DNA]</scope>
    <source>
        <strain evidence="8">p1A1 Lamole</strain>
        <strain evidence="6">P1A1 Lamole</strain>
    </source>
</reference>
<dbReference type="PANTHER" id="PTHR31268">
    <property type="match status" value="1"/>
</dbReference>
<dbReference type="GO" id="GO:0047274">
    <property type="term" value="F:galactinol-sucrose galactosyltransferase activity"/>
    <property type="evidence" value="ECO:0007669"/>
    <property type="project" value="UniProtKB-EC"/>
</dbReference>
<evidence type="ECO:0000256" key="2">
    <source>
        <dbReference type="ARBA" id="ARBA00007240"/>
    </source>
</evidence>
<reference evidence="7" key="4">
    <citation type="submission" date="2015-06" db="UniProtKB">
        <authorList>
            <consortium name="EnsemblFungi"/>
        </authorList>
    </citation>
    <scope>IDENTIFICATION</scope>
</reference>
<dbReference type="STRING" id="683840.U5HG39"/>